<dbReference type="InterPro" id="IPR051976">
    <property type="entry name" value="Synaptopodin_domain"/>
</dbReference>
<feature type="region of interest" description="Disordered" evidence="10">
    <location>
        <begin position="440"/>
        <end position="463"/>
    </location>
</feature>
<keyword evidence="4" id="KW-0597">Phosphoprotein</keyword>
<feature type="compositionally biased region" description="Pro residues" evidence="10">
    <location>
        <begin position="735"/>
        <end position="745"/>
    </location>
</feature>
<feature type="compositionally biased region" description="Polar residues" evidence="10">
    <location>
        <begin position="860"/>
        <end position="872"/>
    </location>
</feature>
<dbReference type="Pfam" id="PF00595">
    <property type="entry name" value="PDZ"/>
    <property type="match status" value="1"/>
</dbReference>
<keyword evidence="6" id="KW-0206">Cytoskeleton</keyword>
<feature type="region of interest" description="Disordered" evidence="10">
    <location>
        <begin position="385"/>
        <end position="410"/>
    </location>
</feature>
<dbReference type="GO" id="GO:0030018">
    <property type="term" value="C:Z disc"/>
    <property type="evidence" value="ECO:0007669"/>
    <property type="project" value="TreeGrafter"/>
</dbReference>
<dbReference type="FunFam" id="2.30.42.10:FF:000137">
    <property type="entry name" value="Synaptopodin 2-like a"/>
    <property type="match status" value="1"/>
</dbReference>
<dbReference type="STRING" id="62062.ENSHHUP00000023419"/>
<feature type="compositionally biased region" description="Polar residues" evidence="10">
    <location>
        <begin position="1041"/>
        <end position="1051"/>
    </location>
</feature>
<dbReference type="Proteomes" id="UP000314982">
    <property type="component" value="Unassembled WGS sequence"/>
</dbReference>
<reference evidence="13" key="1">
    <citation type="submission" date="2018-06" db="EMBL/GenBank/DDBJ databases">
        <title>Genome assembly of Danube salmon.</title>
        <authorList>
            <person name="Macqueen D.J."/>
            <person name="Gundappa M.K."/>
        </authorList>
    </citation>
    <scope>NUCLEOTIDE SEQUENCE [LARGE SCALE GENOMIC DNA]</scope>
</reference>
<dbReference type="InterPro" id="IPR036034">
    <property type="entry name" value="PDZ_sf"/>
</dbReference>
<feature type="region of interest" description="Disordered" evidence="10">
    <location>
        <begin position="973"/>
        <end position="1098"/>
    </location>
</feature>
<keyword evidence="13" id="KW-1185">Reference proteome</keyword>
<evidence type="ECO:0000313" key="13">
    <source>
        <dbReference type="Proteomes" id="UP000314982"/>
    </source>
</evidence>
<feature type="compositionally biased region" description="Pro residues" evidence="10">
    <location>
        <begin position="1206"/>
        <end position="1226"/>
    </location>
</feature>
<dbReference type="CDD" id="cd10820">
    <property type="entry name" value="PDZ_SYNPO2-like"/>
    <property type="match status" value="1"/>
</dbReference>
<dbReference type="PROSITE" id="PS50106">
    <property type="entry name" value="PDZ"/>
    <property type="match status" value="1"/>
</dbReference>
<feature type="compositionally biased region" description="Acidic residues" evidence="10">
    <location>
        <begin position="395"/>
        <end position="404"/>
    </location>
</feature>
<dbReference type="GO" id="GO:0015629">
    <property type="term" value="C:actin cytoskeleton"/>
    <property type="evidence" value="ECO:0007669"/>
    <property type="project" value="TreeGrafter"/>
</dbReference>
<dbReference type="Gene3D" id="2.30.42.10">
    <property type="match status" value="1"/>
</dbReference>
<evidence type="ECO:0000256" key="2">
    <source>
        <dbReference type="ARBA" id="ARBA00022481"/>
    </source>
</evidence>
<feature type="compositionally biased region" description="Polar residues" evidence="10">
    <location>
        <begin position="816"/>
        <end position="828"/>
    </location>
</feature>
<evidence type="ECO:0000256" key="10">
    <source>
        <dbReference type="SAM" id="MobiDB-lite"/>
    </source>
</evidence>
<evidence type="ECO:0000256" key="7">
    <source>
        <dbReference type="ARBA" id="ARBA00038161"/>
    </source>
</evidence>
<feature type="region of interest" description="Disordered" evidence="10">
    <location>
        <begin position="1193"/>
        <end position="1301"/>
    </location>
</feature>
<dbReference type="SMART" id="SM00228">
    <property type="entry name" value="PDZ"/>
    <property type="match status" value="1"/>
</dbReference>
<evidence type="ECO:0000256" key="4">
    <source>
        <dbReference type="ARBA" id="ARBA00022553"/>
    </source>
</evidence>
<feature type="compositionally biased region" description="Low complexity" evidence="10">
    <location>
        <begin position="1069"/>
        <end position="1078"/>
    </location>
</feature>
<evidence type="ECO:0000256" key="3">
    <source>
        <dbReference type="ARBA" id="ARBA00022490"/>
    </source>
</evidence>
<protein>
    <recommendedName>
        <fullName evidence="9">Synaptopodin 2-like protein</fullName>
    </recommendedName>
</protein>
<dbReference type="GeneTree" id="ENSGT00950000183054"/>
<name>A0A4W5LCJ7_9TELE</name>
<keyword evidence="2" id="KW-0488">Methylation</keyword>
<dbReference type="SUPFAM" id="SSF50156">
    <property type="entry name" value="PDZ domain-like"/>
    <property type="match status" value="1"/>
</dbReference>
<feature type="region of interest" description="Disordered" evidence="10">
    <location>
        <begin position="124"/>
        <end position="196"/>
    </location>
</feature>
<feature type="compositionally biased region" description="Low complexity" evidence="10">
    <location>
        <begin position="692"/>
        <end position="701"/>
    </location>
</feature>
<evidence type="ECO:0000313" key="12">
    <source>
        <dbReference type="Ensembl" id="ENSHHUP00000023419.1"/>
    </source>
</evidence>
<feature type="compositionally biased region" description="Pro residues" evidence="10">
    <location>
        <begin position="1024"/>
        <end position="1040"/>
    </location>
</feature>
<accession>A0A4W5LCJ7</accession>
<sequence>MVAEEVVVTLSGGAPWGFRLQGGVEHQTPLQVSKVRRRSKACRAGLREEDELVAIGDRVCADLSHSQALTLIDSHRHTLNLRIKRSRSGVHTVALSGHTPTHIATHTYTPTHLVLSPTDGPACLTITSPPDSEAYYGETDSDADTHTHTHRRQRRTPPHTRSPGRQQQEEETSEMSGYESAPDGGVSLQGPWEQLPTFGNGVIQQWEQPTGLGTGEFQPGVPRREVVYQPQPPQSEPEWTHPAQPVAHPEQGEPTGGREAEEEGDSGFQEAGLCVGLACSPLVSPERAKGAMMLGSSRQMVPMVGAQLTPLSDDLSTTYKDKARQAKLQRGESVVEKQVKEARTKCRSIASLLTDAPNSNSKGVLMFKKRRQRAKKYTLTCFGRAEGEVGPETGGETEGEEEEGNSLLSGSEVDEEGFAGTFDPTWDSGYLDLLDRRSSACPSTYNSRSQTPTNQSSGLDSSAYQSPEINVSINQDSVMNAPAYQSPGLDSIAYQGKETEQYEQQRKMATHVAYNPAPSPAPNPSLAASLSNGASVGVSRASVVLTPPSHTPILQPDLNPNTNPPGGIHNRTARPFTSGLAPSCPPATPVIFRPVQPTPAVTIVSKPTAAVSMVTIAPPRPSGGPQARRAVSSTSLYIPPRPAAAILSPPPSVLSPPPVLSPPSSLASAPFSLTYTPSQPFTPPSVHTATFSPSSSPYSLPHHPPQPTQHFCSLTAPQPFSPPPPAPTQHFSAPPRQPFSPPPDPTQHFSAPPRQPFSLPPDPTQHFSAPPRQPFSPPPDPTQHFSAPPRQPFSPPPDTPVYPSSAVAAQPFSAPPSLNQSFSPSYATPYSHPPSLAQTQPPPPLTFNPYAAMTTPAIATPSTAQPPSSDPLSSREQRIAVPASRTGILAEARRRSNKKPMFRPSVENKKDVSPNPALLELLQNPDAPTRMGPRPSPGPGSMGPSGGVGGMETGGESGPEEDWLRLGAEACNFMQARRGPKPPPVAPKTQGPPQVPQLAGKGGQLFTRRQSRMDRYVVESTPSSPQPSPGHPRQPSPTPSLPSQFRYSSSCRAPPPISYNPLLSPSCPPQAQRQRAGVAGQGGRPAGHKATPGDQKAQGIKALDFMSRQPYQLNSSLFSYGGGTPQQAQACQQQPRMMGGSHGPIKTPRVYEIKRFSTPPPTGPSPTIIVPRSATTLGEPLWRSDIISPLPTATSCYQSPSNTPYQPQPQWVPPPPAPTAPLPQLPSFPSAHVPNPHPYPSEPHAPQQGNRQFKSAPDLSPLAHTPPRPASTKPSRVPRPRFSTSNLGLQPSVWRPGSTMH</sequence>
<evidence type="ECO:0000256" key="8">
    <source>
        <dbReference type="ARBA" id="ARBA00057136"/>
    </source>
</evidence>
<feature type="domain" description="PDZ" evidence="11">
    <location>
        <begin position="5"/>
        <end position="87"/>
    </location>
</feature>
<feature type="compositionally biased region" description="Gly residues" evidence="10">
    <location>
        <begin position="940"/>
        <end position="957"/>
    </location>
</feature>
<evidence type="ECO:0000259" key="11">
    <source>
        <dbReference type="PROSITE" id="PS50106"/>
    </source>
</evidence>
<reference evidence="12" key="3">
    <citation type="submission" date="2025-09" db="UniProtKB">
        <authorList>
            <consortium name="Ensembl"/>
        </authorList>
    </citation>
    <scope>IDENTIFICATION</scope>
</reference>
<evidence type="ECO:0000256" key="9">
    <source>
        <dbReference type="ARBA" id="ARBA00069693"/>
    </source>
</evidence>
<dbReference type="PANTHER" id="PTHR24217">
    <property type="entry name" value="PUTATIVE-RELATED"/>
    <property type="match status" value="1"/>
</dbReference>
<comment type="function">
    <text evidence="8">Actin-associated protein that may play a role in modulating actin-based shape.</text>
</comment>
<proteinExistence type="inferred from homology"/>
<organism evidence="12 13">
    <name type="scientific">Hucho hucho</name>
    <name type="common">huchen</name>
    <dbReference type="NCBI Taxonomy" id="62062"/>
    <lineage>
        <taxon>Eukaryota</taxon>
        <taxon>Metazoa</taxon>
        <taxon>Chordata</taxon>
        <taxon>Craniata</taxon>
        <taxon>Vertebrata</taxon>
        <taxon>Euteleostomi</taxon>
        <taxon>Actinopterygii</taxon>
        <taxon>Neopterygii</taxon>
        <taxon>Teleostei</taxon>
        <taxon>Protacanthopterygii</taxon>
        <taxon>Salmoniformes</taxon>
        <taxon>Salmonidae</taxon>
        <taxon>Salmoninae</taxon>
        <taxon>Hucho</taxon>
    </lineage>
</organism>
<dbReference type="GO" id="GO:0032233">
    <property type="term" value="P:positive regulation of actin filament bundle assembly"/>
    <property type="evidence" value="ECO:0007669"/>
    <property type="project" value="TreeGrafter"/>
</dbReference>
<evidence type="ECO:0000256" key="1">
    <source>
        <dbReference type="ARBA" id="ARBA00004245"/>
    </source>
</evidence>
<comment type="subcellular location">
    <subcellularLocation>
        <location evidence="1">Cytoplasm</location>
        <location evidence="1">Cytoskeleton</location>
    </subcellularLocation>
</comment>
<feature type="compositionally biased region" description="Pro residues" evidence="10">
    <location>
        <begin position="789"/>
        <end position="800"/>
    </location>
</feature>
<dbReference type="Ensembl" id="ENSHHUT00000024304.1">
    <property type="protein sequence ID" value="ENSHHUP00000023419.1"/>
    <property type="gene ID" value="ENSHHUG00000014690.1"/>
</dbReference>
<keyword evidence="5" id="KW-0009">Actin-binding</keyword>
<feature type="compositionally biased region" description="Basic residues" evidence="10">
    <location>
        <begin position="148"/>
        <end position="158"/>
    </location>
</feature>
<feature type="compositionally biased region" description="Pro residues" evidence="10">
    <location>
        <begin position="753"/>
        <end position="763"/>
    </location>
</feature>
<reference evidence="12" key="2">
    <citation type="submission" date="2025-08" db="UniProtKB">
        <authorList>
            <consortium name="Ensembl"/>
        </authorList>
    </citation>
    <scope>IDENTIFICATION</scope>
</reference>
<feature type="compositionally biased region" description="Polar residues" evidence="10">
    <location>
        <begin position="1193"/>
        <end position="1202"/>
    </location>
</feature>
<dbReference type="GO" id="GO:0005634">
    <property type="term" value="C:nucleus"/>
    <property type="evidence" value="ECO:0007669"/>
    <property type="project" value="TreeGrafter"/>
</dbReference>
<evidence type="ECO:0000256" key="6">
    <source>
        <dbReference type="ARBA" id="ARBA00023212"/>
    </source>
</evidence>
<dbReference type="PANTHER" id="PTHR24217:SF10">
    <property type="entry name" value="SYNAPTOPODIN 2-LIKE PROTEIN"/>
    <property type="match status" value="1"/>
</dbReference>
<feature type="compositionally biased region" description="Pro residues" evidence="10">
    <location>
        <begin position="771"/>
        <end position="781"/>
    </location>
</feature>
<dbReference type="GO" id="GO:0003779">
    <property type="term" value="F:actin binding"/>
    <property type="evidence" value="ECO:0007669"/>
    <property type="project" value="UniProtKB-KW"/>
</dbReference>
<feature type="region of interest" description="Disordered" evidence="10">
    <location>
        <begin position="229"/>
        <end position="265"/>
    </location>
</feature>
<dbReference type="InterPro" id="IPR001478">
    <property type="entry name" value="PDZ"/>
</dbReference>
<comment type="similarity">
    <text evidence="7">Belongs to the synaptopodin family.</text>
</comment>
<keyword evidence="3" id="KW-0963">Cytoplasm</keyword>
<feature type="region of interest" description="Disordered" evidence="10">
    <location>
        <begin position="684"/>
        <end position="961"/>
    </location>
</feature>
<evidence type="ECO:0000256" key="5">
    <source>
        <dbReference type="ARBA" id="ARBA00023203"/>
    </source>
</evidence>